<protein>
    <submittedName>
        <fullName evidence="3">Response regulator receiver domain-containing protein</fullName>
    </submittedName>
</protein>
<sequence>MNLKPKSDPTGPRRVLVCEDEPVVALDLKFLVEGFGYEVIGPYGSVEQALEAIDAVRPDSAVLDVRLRDGEVFPVADKLKDLGIGMVFHSGHAYEEEICANYPGSACCQKPIVTWRLEEELKRLTTEPHPV</sequence>
<dbReference type="InterPro" id="IPR001789">
    <property type="entry name" value="Sig_transdc_resp-reg_receiver"/>
</dbReference>
<keyword evidence="4" id="KW-1185">Reference proteome</keyword>
<dbReference type="PROSITE" id="PS50110">
    <property type="entry name" value="RESPONSE_REGULATORY"/>
    <property type="match status" value="1"/>
</dbReference>
<dbReference type="Gene3D" id="3.40.50.2300">
    <property type="match status" value="1"/>
</dbReference>
<keyword evidence="1" id="KW-0597">Phosphoprotein</keyword>
<evidence type="ECO:0000313" key="4">
    <source>
        <dbReference type="Proteomes" id="UP000019063"/>
    </source>
</evidence>
<dbReference type="AlphaFoldDB" id="W4HLP3"/>
<evidence type="ECO:0000313" key="3">
    <source>
        <dbReference type="EMBL" id="ETW13692.1"/>
    </source>
</evidence>
<reference evidence="3 4" key="1">
    <citation type="journal article" date="2014" name="Antonie Van Leeuwenhoek">
        <title>Roseivivax atlanticus sp. nov., isolated from surface seawater of the Atlantic Ocean.</title>
        <authorList>
            <person name="Li G."/>
            <person name="Lai Q."/>
            <person name="Liu X."/>
            <person name="Sun F."/>
            <person name="Shao Z."/>
        </authorList>
    </citation>
    <scope>NUCLEOTIDE SEQUENCE [LARGE SCALE GENOMIC DNA]</scope>
    <source>
        <strain evidence="3 4">22II-s10s</strain>
    </source>
</reference>
<dbReference type="SUPFAM" id="SSF52172">
    <property type="entry name" value="CheY-like"/>
    <property type="match status" value="1"/>
</dbReference>
<feature type="domain" description="Response regulatory" evidence="2">
    <location>
        <begin position="14"/>
        <end position="125"/>
    </location>
</feature>
<dbReference type="RefSeq" id="WP_043843081.1">
    <property type="nucleotide sequence ID" value="NZ_AQQW01000003.1"/>
</dbReference>
<dbReference type="eggNOG" id="COG0784">
    <property type="taxonomic scope" value="Bacteria"/>
</dbReference>
<dbReference type="InterPro" id="IPR011006">
    <property type="entry name" value="CheY-like_superfamily"/>
</dbReference>
<dbReference type="GO" id="GO:0000160">
    <property type="term" value="P:phosphorelay signal transduction system"/>
    <property type="evidence" value="ECO:0007669"/>
    <property type="project" value="InterPro"/>
</dbReference>
<dbReference type="EMBL" id="AQQW01000003">
    <property type="protein sequence ID" value="ETW13692.1"/>
    <property type="molecule type" value="Genomic_DNA"/>
</dbReference>
<dbReference type="SMART" id="SM00448">
    <property type="entry name" value="REC"/>
    <property type="match status" value="1"/>
</dbReference>
<organism evidence="3 4">
    <name type="scientific">Roseivivax marinus</name>
    <dbReference type="NCBI Taxonomy" id="1379903"/>
    <lineage>
        <taxon>Bacteria</taxon>
        <taxon>Pseudomonadati</taxon>
        <taxon>Pseudomonadota</taxon>
        <taxon>Alphaproteobacteria</taxon>
        <taxon>Rhodobacterales</taxon>
        <taxon>Roseobacteraceae</taxon>
        <taxon>Roseivivax</taxon>
    </lineage>
</organism>
<feature type="modified residue" description="4-aspartylphosphate" evidence="1">
    <location>
        <position position="64"/>
    </location>
</feature>
<comment type="caution">
    <text evidence="3">The sequence shown here is derived from an EMBL/GenBank/DDBJ whole genome shotgun (WGS) entry which is preliminary data.</text>
</comment>
<dbReference type="Proteomes" id="UP000019063">
    <property type="component" value="Unassembled WGS sequence"/>
</dbReference>
<evidence type="ECO:0000256" key="1">
    <source>
        <dbReference type="PROSITE-ProRule" id="PRU00169"/>
    </source>
</evidence>
<gene>
    <name evidence="3" type="ORF">ATO8_06666</name>
</gene>
<name>W4HLP3_9RHOB</name>
<accession>W4HLP3</accession>
<proteinExistence type="predicted"/>
<evidence type="ECO:0000259" key="2">
    <source>
        <dbReference type="PROSITE" id="PS50110"/>
    </source>
</evidence>
<dbReference type="OrthoDB" id="582170at2"/>
<dbReference type="STRING" id="1379903.ATO8_06666"/>